<keyword evidence="2" id="KW-0472">Membrane</keyword>
<feature type="compositionally biased region" description="Low complexity" evidence="1">
    <location>
        <begin position="50"/>
        <end position="77"/>
    </location>
</feature>
<dbReference type="Proteomes" id="UP000006230">
    <property type="component" value="Unassembled WGS sequence"/>
</dbReference>
<evidence type="ECO:0000313" key="3">
    <source>
        <dbReference type="EMBL" id="EAU45558.1"/>
    </source>
</evidence>
<dbReference type="EMBL" id="AATQ01000025">
    <property type="protein sequence ID" value="EAU45558.1"/>
    <property type="molecule type" value="Genomic_DNA"/>
</dbReference>
<dbReference type="GeneID" id="92504807"/>
<organism evidence="3 4">
    <name type="scientific">Salipiger bermudensis (strain DSM 26914 / JCM 13377 / KCTC 12554 / HTCC2601)</name>
    <name type="common">Pelagibaca bermudensis</name>
    <dbReference type="NCBI Taxonomy" id="314265"/>
    <lineage>
        <taxon>Bacteria</taxon>
        <taxon>Pseudomonadati</taxon>
        <taxon>Pseudomonadota</taxon>
        <taxon>Alphaproteobacteria</taxon>
        <taxon>Rhodobacterales</taxon>
        <taxon>Roseobacteraceae</taxon>
        <taxon>Salipiger</taxon>
    </lineage>
</organism>
<evidence type="ECO:0000256" key="1">
    <source>
        <dbReference type="SAM" id="MobiDB-lite"/>
    </source>
</evidence>
<protein>
    <submittedName>
        <fullName evidence="3">Uncharacterized protein</fullName>
    </submittedName>
</protein>
<feature type="region of interest" description="Disordered" evidence="1">
    <location>
        <begin position="48"/>
        <end position="77"/>
    </location>
</feature>
<sequence length="77" mass="8030">MSAPDTNIKTQKKQHKGPLGGIWFGLGFVALLLIVWLAWVFASADESDPAAATTEPAAATETEAGTTQMETAPAAND</sequence>
<feature type="transmembrane region" description="Helical" evidence="2">
    <location>
        <begin position="21"/>
        <end position="42"/>
    </location>
</feature>
<keyword evidence="2" id="KW-0812">Transmembrane</keyword>
<evidence type="ECO:0000256" key="2">
    <source>
        <dbReference type="SAM" id="Phobius"/>
    </source>
</evidence>
<dbReference type="AlphaFoldDB" id="Q0FMU4"/>
<proteinExistence type="predicted"/>
<dbReference type="STRING" id="314265.R2601_18188"/>
<comment type="caution">
    <text evidence="3">The sequence shown here is derived from an EMBL/GenBank/DDBJ whole genome shotgun (WGS) entry which is preliminary data.</text>
</comment>
<dbReference type="RefSeq" id="WP_007797624.1">
    <property type="nucleotide sequence ID" value="NZ_DS022276.1"/>
</dbReference>
<keyword evidence="4" id="KW-1185">Reference proteome</keyword>
<evidence type="ECO:0000313" key="4">
    <source>
        <dbReference type="Proteomes" id="UP000006230"/>
    </source>
</evidence>
<reference evidence="3 4" key="1">
    <citation type="journal article" date="2010" name="J. Bacteriol.">
        <title>Genome sequences of Pelagibaca bermudensis HTCC2601T and Maritimibacter alkaliphilus HTCC2654T, the type strains of two marine Roseobacter genera.</title>
        <authorList>
            <person name="Thrash J.C."/>
            <person name="Cho J.C."/>
            <person name="Ferriera S."/>
            <person name="Johnson J."/>
            <person name="Vergin K.L."/>
            <person name="Giovannoni S.J."/>
        </authorList>
    </citation>
    <scope>NUCLEOTIDE SEQUENCE [LARGE SCALE GENOMIC DNA]</scope>
    <source>
        <strain evidence="4">DSM 26914 / JCM 13377 / KCTC 12554 / HTCC2601</strain>
    </source>
</reference>
<dbReference type="HOGENOM" id="CLU_2847325_0_0_5"/>
<gene>
    <name evidence="3" type="ORF">R2601_18188</name>
</gene>
<keyword evidence="2" id="KW-1133">Transmembrane helix</keyword>
<name>Q0FMU4_SALBH</name>
<accession>Q0FMU4</accession>